<name>A0ABT0PZ27_9RHOB</name>
<evidence type="ECO:0000259" key="2">
    <source>
        <dbReference type="Pfam" id="PF05099"/>
    </source>
</evidence>
<evidence type="ECO:0000313" key="3">
    <source>
        <dbReference type="EMBL" id="MCL6282879.1"/>
    </source>
</evidence>
<feature type="domain" description="Co-chaperone DjlA N-terminal" evidence="2">
    <location>
        <begin position="162"/>
        <end position="269"/>
    </location>
</feature>
<accession>A0ABT0PZ27</accession>
<dbReference type="SUPFAM" id="SSF158682">
    <property type="entry name" value="TerB-like"/>
    <property type="match status" value="1"/>
</dbReference>
<keyword evidence="1" id="KW-0812">Transmembrane</keyword>
<dbReference type="Gene3D" id="1.10.3680.10">
    <property type="entry name" value="TerB-like"/>
    <property type="match status" value="1"/>
</dbReference>
<dbReference type="EMBL" id="JAMFMB010000004">
    <property type="protein sequence ID" value="MCL6282879.1"/>
    <property type="molecule type" value="Genomic_DNA"/>
</dbReference>
<feature type="transmembrane region" description="Helical" evidence="1">
    <location>
        <begin position="117"/>
        <end position="139"/>
    </location>
</feature>
<evidence type="ECO:0000313" key="4">
    <source>
        <dbReference type="Proteomes" id="UP001203880"/>
    </source>
</evidence>
<keyword evidence="4" id="KW-1185">Reference proteome</keyword>
<protein>
    <submittedName>
        <fullName evidence="3">TerB family tellurite resistance protein</fullName>
    </submittedName>
</protein>
<dbReference type="RefSeq" id="WP_249707365.1">
    <property type="nucleotide sequence ID" value="NZ_JAMFMB010000004.1"/>
</dbReference>
<reference evidence="3" key="1">
    <citation type="submission" date="2022-05" db="EMBL/GenBank/DDBJ databases">
        <authorList>
            <person name="Park J.-S."/>
        </authorList>
    </citation>
    <scope>NUCLEOTIDE SEQUENCE</scope>
    <source>
        <strain evidence="3">2012CJ41-6</strain>
    </source>
</reference>
<proteinExistence type="predicted"/>
<gene>
    <name evidence="3" type="ORF">M3P21_04975</name>
</gene>
<dbReference type="CDD" id="cd07177">
    <property type="entry name" value="terB_like"/>
    <property type="match status" value="1"/>
</dbReference>
<comment type="caution">
    <text evidence="3">The sequence shown here is derived from an EMBL/GenBank/DDBJ whole genome shotgun (WGS) entry which is preliminary data.</text>
</comment>
<evidence type="ECO:0000256" key="1">
    <source>
        <dbReference type="SAM" id="Phobius"/>
    </source>
</evidence>
<dbReference type="InterPro" id="IPR029024">
    <property type="entry name" value="TerB-like"/>
</dbReference>
<sequence>MRFLTLLATAITLTLITTEDAEARRGGTSGYSESLGLVSDTNIVNDGVAYSLCHLTKTHNVIFANVWRTSKGYVLAADRCEAERFYPISEEQVIAAQVVGEIPDTVPSVARLNMNEILSGFWGLAAIGGLLVLAGFKMADRAARTRRRQGEMTGAAPVAIKIADAMCHAAKADGSLDEEEIKIIADITEKMTGAAFDRARIQRMYELAEAKPTDAQFASFGKGLPLDQRRLVMQATLMIVAADGNIDRQENAFVQKLARGLSLDANEVQGMFRSISATPV</sequence>
<dbReference type="Proteomes" id="UP001203880">
    <property type="component" value="Unassembled WGS sequence"/>
</dbReference>
<dbReference type="InterPro" id="IPR007791">
    <property type="entry name" value="DjlA_N"/>
</dbReference>
<keyword evidence="1" id="KW-0472">Membrane</keyword>
<organism evidence="3 4">
    <name type="scientific">Ruegeria spongiae</name>
    <dbReference type="NCBI Taxonomy" id="2942209"/>
    <lineage>
        <taxon>Bacteria</taxon>
        <taxon>Pseudomonadati</taxon>
        <taxon>Pseudomonadota</taxon>
        <taxon>Alphaproteobacteria</taxon>
        <taxon>Rhodobacterales</taxon>
        <taxon>Roseobacteraceae</taxon>
        <taxon>Ruegeria</taxon>
    </lineage>
</organism>
<dbReference type="Pfam" id="PF05099">
    <property type="entry name" value="TerB"/>
    <property type="match status" value="1"/>
</dbReference>
<keyword evidence="1" id="KW-1133">Transmembrane helix</keyword>